<evidence type="ECO:0000256" key="12">
    <source>
        <dbReference type="ARBA" id="ARBA00022989"/>
    </source>
</evidence>
<dbReference type="GO" id="GO:0045296">
    <property type="term" value="F:cadherin binding"/>
    <property type="evidence" value="ECO:0007669"/>
    <property type="project" value="TreeGrafter"/>
</dbReference>
<dbReference type="FunFam" id="2.60.40.60:FF:000013">
    <property type="entry name" value="Cadherin EGF LAG seven-pass G-type receptor"/>
    <property type="match status" value="1"/>
</dbReference>
<keyword evidence="4" id="KW-0963">Cytoplasm</keyword>
<evidence type="ECO:0000256" key="15">
    <source>
        <dbReference type="ARBA" id="ARBA00023180"/>
    </source>
</evidence>
<dbReference type="InterPro" id="IPR002126">
    <property type="entry name" value="Cadherin-like_dom"/>
</dbReference>
<comment type="subcellular location">
    <subcellularLocation>
        <location evidence="1">Cell membrane</location>
    </subcellularLocation>
    <subcellularLocation>
        <location evidence="2">Cytoplasm</location>
    </subcellularLocation>
</comment>
<dbReference type="GO" id="GO:0005737">
    <property type="term" value="C:cytoplasm"/>
    <property type="evidence" value="ECO:0007669"/>
    <property type="project" value="UniProtKB-SubCell"/>
</dbReference>
<dbReference type="PROSITE" id="PS00232">
    <property type="entry name" value="CADHERIN_1"/>
    <property type="match status" value="2"/>
</dbReference>
<gene>
    <name evidence="20" type="primary">LOC103190876</name>
</gene>
<evidence type="ECO:0000256" key="10">
    <source>
        <dbReference type="ARBA" id="ARBA00022837"/>
    </source>
</evidence>
<evidence type="ECO:0000256" key="7">
    <source>
        <dbReference type="ARBA" id="ARBA00022723"/>
    </source>
</evidence>
<keyword evidence="10 16" id="KW-0106">Calcium</keyword>
<keyword evidence="6 17" id="KW-0812">Transmembrane</keyword>
<dbReference type="GO" id="GO:0008013">
    <property type="term" value="F:beta-catenin binding"/>
    <property type="evidence" value="ECO:0007669"/>
    <property type="project" value="TreeGrafter"/>
</dbReference>
<dbReference type="GO" id="GO:0005912">
    <property type="term" value="C:adherens junction"/>
    <property type="evidence" value="ECO:0007669"/>
    <property type="project" value="TreeGrafter"/>
</dbReference>
<keyword evidence="11" id="KW-0130">Cell adhesion</keyword>
<evidence type="ECO:0000256" key="8">
    <source>
        <dbReference type="ARBA" id="ARBA00022729"/>
    </source>
</evidence>
<dbReference type="GO" id="GO:0016342">
    <property type="term" value="C:catenin complex"/>
    <property type="evidence" value="ECO:0007669"/>
    <property type="project" value="TreeGrafter"/>
</dbReference>
<dbReference type="PANTHER" id="PTHR24027:SF78">
    <property type="entry name" value="CADHERIN-LIKE PROTEIN 26"/>
    <property type="match status" value="1"/>
</dbReference>
<dbReference type="FunFam" id="2.60.40.60:FF:000095">
    <property type="entry name" value="Cadherin 13"/>
    <property type="match status" value="1"/>
</dbReference>
<dbReference type="InterPro" id="IPR020894">
    <property type="entry name" value="Cadherin_CS"/>
</dbReference>
<dbReference type="InterPro" id="IPR015919">
    <property type="entry name" value="Cadherin-like_sf"/>
</dbReference>
<evidence type="ECO:0000256" key="13">
    <source>
        <dbReference type="ARBA" id="ARBA00023136"/>
    </source>
</evidence>
<evidence type="ECO:0000313" key="21">
    <source>
        <dbReference type="Proteomes" id="UP000314986"/>
    </source>
</evidence>
<feature type="domain" description="Cadherin" evidence="19">
    <location>
        <begin position="265"/>
        <end position="386"/>
    </location>
</feature>
<keyword evidence="13 17" id="KW-0472">Membrane</keyword>
<feature type="transmembrane region" description="Helical" evidence="17">
    <location>
        <begin position="600"/>
        <end position="625"/>
    </location>
</feature>
<keyword evidence="15" id="KW-0325">Glycoprotein</keyword>
<dbReference type="InterPro" id="IPR039808">
    <property type="entry name" value="Cadherin"/>
</dbReference>
<dbReference type="Pfam" id="PF00028">
    <property type="entry name" value="Cadherin"/>
    <property type="match status" value="3"/>
</dbReference>
<dbReference type="GO" id="GO:0044331">
    <property type="term" value="P:cell-cell adhesion mediated by cadherin"/>
    <property type="evidence" value="ECO:0007669"/>
    <property type="project" value="TreeGrafter"/>
</dbReference>
<feature type="signal peptide" evidence="18">
    <location>
        <begin position="1"/>
        <end position="18"/>
    </location>
</feature>
<protein>
    <submittedName>
        <fullName evidence="20">Cadherin-like protein 26</fullName>
    </submittedName>
</protein>
<dbReference type="Ensembl" id="ENSCMIT00000032080.1">
    <property type="protein sequence ID" value="ENSCMIP00000031600.1"/>
    <property type="gene ID" value="ENSCMIG00000013549.1"/>
</dbReference>
<dbReference type="PANTHER" id="PTHR24027">
    <property type="entry name" value="CADHERIN-23"/>
    <property type="match status" value="1"/>
</dbReference>
<dbReference type="GO" id="GO:0007156">
    <property type="term" value="P:homophilic cell adhesion via plasma membrane adhesion molecules"/>
    <property type="evidence" value="ECO:0007669"/>
    <property type="project" value="InterPro"/>
</dbReference>
<evidence type="ECO:0000256" key="18">
    <source>
        <dbReference type="SAM" id="SignalP"/>
    </source>
</evidence>
<evidence type="ECO:0000256" key="4">
    <source>
        <dbReference type="ARBA" id="ARBA00022490"/>
    </source>
</evidence>
<proteinExistence type="predicted"/>
<evidence type="ECO:0000256" key="3">
    <source>
        <dbReference type="ARBA" id="ARBA00022475"/>
    </source>
</evidence>
<dbReference type="Gene3D" id="2.60.40.60">
    <property type="entry name" value="Cadherins"/>
    <property type="match status" value="5"/>
</dbReference>
<evidence type="ECO:0000313" key="20">
    <source>
        <dbReference type="Ensembl" id="ENSCMIP00000031600.1"/>
    </source>
</evidence>
<evidence type="ECO:0000256" key="5">
    <source>
        <dbReference type="ARBA" id="ARBA00022536"/>
    </source>
</evidence>
<dbReference type="GO" id="GO:0016477">
    <property type="term" value="P:cell migration"/>
    <property type="evidence" value="ECO:0007669"/>
    <property type="project" value="TreeGrafter"/>
</dbReference>
<feature type="domain" description="Cadherin" evidence="19">
    <location>
        <begin position="72"/>
        <end position="157"/>
    </location>
</feature>
<dbReference type="Proteomes" id="UP000314986">
    <property type="component" value="Unassembled WGS sequence"/>
</dbReference>
<dbReference type="SMART" id="SM00112">
    <property type="entry name" value="CA"/>
    <property type="match status" value="4"/>
</dbReference>
<dbReference type="GeneTree" id="ENSGT00940000161589"/>
<dbReference type="OMA" id="MRSGSHP"/>
<evidence type="ECO:0000256" key="1">
    <source>
        <dbReference type="ARBA" id="ARBA00004236"/>
    </source>
</evidence>
<keyword evidence="21" id="KW-1185">Reference proteome</keyword>
<dbReference type="FunFam" id="2.60.40.60:FF:000031">
    <property type="entry name" value="Cadherin 3"/>
    <property type="match status" value="1"/>
</dbReference>
<feature type="domain" description="Cadherin" evidence="19">
    <location>
        <begin position="507"/>
        <end position="598"/>
    </location>
</feature>
<dbReference type="AlphaFoldDB" id="A0A4W3JHB7"/>
<dbReference type="GO" id="GO:0007043">
    <property type="term" value="P:cell-cell junction assembly"/>
    <property type="evidence" value="ECO:0007669"/>
    <property type="project" value="TreeGrafter"/>
</dbReference>
<reference evidence="20" key="4">
    <citation type="submission" date="2025-08" db="UniProtKB">
        <authorList>
            <consortium name="Ensembl"/>
        </authorList>
    </citation>
    <scope>IDENTIFICATION</scope>
</reference>
<dbReference type="SUPFAM" id="SSF49313">
    <property type="entry name" value="Cadherin-like"/>
    <property type="match status" value="5"/>
</dbReference>
<keyword evidence="9" id="KW-0677">Repeat</keyword>
<feature type="chain" id="PRO_5021362575" evidence="18">
    <location>
        <begin position="19"/>
        <end position="739"/>
    </location>
</feature>
<evidence type="ECO:0000259" key="19">
    <source>
        <dbReference type="PROSITE" id="PS50268"/>
    </source>
</evidence>
<feature type="domain" description="Cadherin" evidence="19">
    <location>
        <begin position="392"/>
        <end position="489"/>
    </location>
</feature>
<keyword evidence="3" id="KW-1003">Cell membrane</keyword>
<reference evidence="21" key="3">
    <citation type="journal article" date="2014" name="Nature">
        <title>Elephant shark genome provides unique insights into gnathostome evolution.</title>
        <authorList>
            <consortium name="International Elephant Shark Genome Sequencing Consortium"/>
            <person name="Venkatesh B."/>
            <person name="Lee A.P."/>
            <person name="Ravi V."/>
            <person name="Maurya A.K."/>
            <person name="Lian M.M."/>
            <person name="Swann J.B."/>
            <person name="Ohta Y."/>
            <person name="Flajnik M.F."/>
            <person name="Sutoh Y."/>
            <person name="Kasahara M."/>
            <person name="Hoon S."/>
            <person name="Gangu V."/>
            <person name="Roy S.W."/>
            <person name="Irimia M."/>
            <person name="Korzh V."/>
            <person name="Kondrychyn I."/>
            <person name="Lim Z.W."/>
            <person name="Tay B.H."/>
            <person name="Tohari S."/>
            <person name="Kong K.W."/>
            <person name="Ho S."/>
            <person name="Lorente-Galdos B."/>
            <person name="Quilez J."/>
            <person name="Marques-Bonet T."/>
            <person name="Raney B.J."/>
            <person name="Ingham P.W."/>
            <person name="Tay A."/>
            <person name="Hillier L.W."/>
            <person name="Minx P."/>
            <person name="Boehm T."/>
            <person name="Wilson R.K."/>
            <person name="Brenner S."/>
            <person name="Warren W.C."/>
        </authorList>
    </citation>
    <scope>NUCLEOTIDE SEQUENCE [LARGE SCALE GENOMIC DNA]</scope>
</reference>
<keyword evidence="12 17" id="KW-1133">Transmembrane helix</keyword>
<evidence type="ECO:0000256" key="11">
    <source>
        <dbReference type="ARBA" id="ARBA00022889"/>
    </source>
</evidence>
<evidence type="ECO:0000256" key="16">
    <source>
        <dbReference type="PROSITE-ProRule" id="PRU00043"/>
    </source>
</evidence>
<evidence type="ECO:0000256" key="2">
    <source>
        <dbReference type="ARBA" id="ARBA00004496"/>
    </source>
</evidence>
<dbReference type="PROSITE" id="PS50268">
    <property type="entry name" value="CADHERIN_2"/>
    <property type="match status" value="5"/>
</dbReference>
<dbReference type="InParanoid" id="A0A4W3JHB7"/>
<evidence type="ECO:0000256" key="9">
    <source>
        <dbReference type="ARBA" id="ARBA00022737"/>
    </source>
</evidence>
<reference evidence="20" key="5">
    <citation type="submission" date="2025-09" db="UniProtKB">
        <authorList>
            <consortium name="Ensembl"/>
        </authorList>
    </citation>
    <scope>IDENTIFICATION</scope>
</reference>
<feature type="domain" description="Cadherin" evidence="19">
    <location>
        <begin position="158"/>
        <end position="264"/>
    </location>
</feature>
<sequence>MGMGIILFFLMTGTTVICSIHNEKDIQPVQDPIPQNAEEPKPIRLVRKKRMWILVPFSIVEEEECDYPKFAVKINHQDTKDQIIKFKISGPGVDMPPEMGLFKLEKDNDLVITRKVDREKVKEFKVKVDAMNNGNIVSKSMTFHVKVKDINDNKPTFNQSFYTVNVPENTLVGKKFFKVNVTDADEENNPNSQVSYRLDPHAQSSEYFSLDEFGSMSLKRCLDYEKVKSYTIIVHANDHGSPKLSSSATVNIIVKAANKHLPVFTETSFTAKVSENDTNVVIRRLSVTDADLPHTPAWRAKYSIVEGNEGGYYKIETDAKSNDGILTLIKHLDFEAGHQNQLKITVENEEPFRTCLPTSRRGDEFARVAVIVNDMNDAPVVNPPEIRIVKMEGLSPGNELVTFTATDPDTLFKNKIRFVIAYDPDGWVTVDEETGIVTNVQKLDRESPYVKDDIYKVIVHAVDDAAPPLTGTGILNILLRDVNDHKPYLISSYKEMCDEGDMRQVILTAADNDMPPYSSPFTFELLDDEHNAKEKWKLGKTTDNTVEFMRMSEVPIGNYTIFLNVRDQQGLSKRNFLNLRVCHCDDKNACPDAMQPTARLASHAIIVLFVGFLLLLISLLCLLIFMNKEHFKPQKSYQEPKGSLKEYNEEGGIPVDNFDSEYHNRKQLETFFQQNIELHNNMDGVNYKPHSYLCEVEDRTVLHLNCLNEAESVVESNYLDNTGSSFAPLANVSQQYIKC</sequence>
<evidence type="ECO:0000256" key="6">
    <source>
        <dbReference type="ARBA" id="ARBA00022692"/>
    </source>
</evidence>
<evidence type="ECO:0000256" key="17">
    <source>
        <dbReference type="SAM" id="Phobius"/>
    </source>
</evidence>
<dbReference type="GO" id="GO:0034332">
    <property type="term" value="P:adherens junction organization"/>
    <property type="evidence" value="ECO:0007669"/>
    <property type="project" value="TreeGrafter"/>
</dbReference>
<reference evidence="21" key="1">
    <citation type="journal article" date="2006" name="Science">
        <title>Ancient noncoding elements conserved in the human genome.</title>
        <authorList>
            <person name="Venkatesh B."/>
            <person name="Kirkness E.F."/>
            <person name="Loh Y.H."/>
            <person name="Halpern A.L."/>
            <person name="Lee A.P."/>
            <person name="Johnson J."/>
            <person name="Dandona N."/>
            <person name="Viswanathan L.D."/>
            <person name="Tay A."/>
            <person name="Venter J.C."/>
            <person name="Strausberg R.L."/>
            <person name="Brenner S."/>
        </authorList>
    </citation>
    <scope>NUCLEOTIDE SEQUENCE [LARGE SCALE GENOMIC DNA]</scope>
</reference>
<dbReference type="GO" id="GO:0016339">
    <property type="term" value="P:calcium-dependent cell-cell adhesion via plasma membrane cell adhesion molecules"/>
    <property type="evidence" value="ECO:0007669"/>
    <property type="project" value="TreeGrafter"/>
</dbReference>
<name>A0A4W3JHB7_CALMI</name>
<reference evidence="21" key="2">
    <citation type="journal article" date="2007" name="PLoS Biol.">
        <title>Survey sequencing and comparative analysis of the elephant shark (Callorhinchus milii) genome.</title>
        <authorList>
            <person name="Venkatesh B."/>
            <person name="Kirkness E.F."/>
            <person name="Loh Y.H."/>
            <person name="Halpern A.L."/>
            <person name="Lee A.P."/>
            <person name="Johnson J."/>
            <person name="Dandona N."/>
            <person name="Viswanathan L.D."/>
            <person name="Tay A."/>
            <person name="Venter J.C."/>
            <person name="Strausberg R.L."/>
            <person name="Brenner S."/>
        </authorList>
    </citation>
    <scope>NUCLEOTIDE SEQUENCE [LARGE SCALE GENOMIC DNA]</scope>
</reference>
<keyword evidence="14" id="KW-1015">Disulfide bond</keyword>
<keyword evidence="5" id="KW-0245">EGF-like domain</keyword>
<accession>A0A4W3JHB7</accession>
<dbReference type="PRINTS" id="PR00205">
    <property type="entry name" value="CADHERIN"/>
</dbReference>
<dbReference type="CDD" id="cd11304">
    <property type="entry name" value="Cadherin_repeat"/>
    <property type="match status" value="4"/>
</dbReference>
<dbReference type="FunFam" id="2.60.40.60:FF:000019">
    <property type="entry name" value="Cadherin 2"/>
    <property type="match status" value="1"/>
</dbReference>
<dbReference type="FunFam" id="2.60.40.60:FF:000011">
    <property type="entry name" value="Cadherin 1"/>
    <property type="match status" value="1"/>
</dbReference>
<evidence type="ECO:0000256" key="14">
    <source>
        <dbReference type="ARBA" id="ARBA00023157"/>
    </source>
</evidence>
<organism evidence="20 21">
    <name type="scientific">Callorhinchus milii</name>
    <name type="common">Ghost shark</name>
    <dbReference type="NCBI Taxonomy" id="7868"/>
    <lineage>
        <taxon>Eukaryota</taxon>
        <taxon>Metazoa</taxon>
        <taxon>Chordata</taxon>
        <taxon>Craniata</taxon>
        <taxon>Vertebrata</taxon>
        <taxon>Chondrichthyes</taxon>
        <taxon>Holocephali</taxon>
        <taxon>Chimaeriformes</taxon>
        <taxon>Callorhinchidae</taxon>
        <taxon>Callorhinchus</taxon>
    </lineage>
</organism>
<dbReference type="GO" id="GO:0000902">
    <property type="term" value="P:cell morphogenesis"/>
    <property type="evidence" value="ECO:0007669"/>
    <property type="project" value="TreeGrafter"/>
</dbReference>
<dbReference type="GO" id="GO:0005509">
    <property type="term" value="F:calcium ion binding"/>
    <property type="evidence" value="ECO:0007669"/>
    <property type="project" value="UniProtKB-UniRule"/>
</dbReference>
<keyword evidence="8 18" id="KW-0732">Signal</keyword>
<keyword evidence="7" id="KW-0479">Metal-binding</keyword>